<dbReference type="EMBL" id="HBEG01028058">
    <property type="protein sequence ID" value="CAD8364785.1"/>
    <property type="molecule type" value="Transcribed_RNA"/>
</dbReference>
<dbReference type="InterPro" id="IPR011992">
    <property type="entry name" value="EF-hand-dom_pair"/>
</dbReference>
<evidence type="ECO:0000256" key="4">
    <source>
        <dbReference type="ARBA" id="ARBA00022737"/>
    </source>
</evidence>
<dbReference type="Gene3D" id="1.10.238.10">
    <property type="entry name" value="EF-hand"/>
    <property type="match status" value="2"/>
</dbReference>
<keyword evidence="5" id="KW-0007">Acetylation</keyword>
<proteinExistence type="inferred from homology"/>
<evidence type="ECO:0000256" key="5">
    <source>
        <dbReference type="ARBA" id="ARBA00022990"/>
    </source>
</evidence>
<dbReference type="InterPro" id="IPR050230">
    <property type="entry name" value="CALM/Myosin/TropC-like"/>
</dbReference>
<evidence type="ECO:0000256" key="3">
    <source>
        <dbReference type="ARBA" id="ARBA00022723"/>
    </source>
</evidence>
<evidence type="ECO:0000256" key="1">
    <source>
        <dbReference type="ARBA" id="ARBA00005253"/>
    </source>
</evidence>
<dbReference type="GO" id="GO:0005509">
    <property type="term" value="F:calcium ion binding"/>
    <property type="evidence" value="ECO:0007669"/>
    <property type="project" value="InterPro"/>
</dbReference>
<dbReference type="FunFam" id="1.10.238.10:FF:000178">
    <property type="entry name" value="Calmodulin-2 A"/>
    <property type="match status" value="1"/>
</dbReference>
<evidence type="ECO:0000313" key="7">
    <source>
        <dbReference type="EMBL" id="CAD8364785.1"/>
    </source>
</evidence>
<reference evidence="7" key="1">
    <citation type="submission" date="2021-01" db="EMBL/GenBank/DDBJ databases">
        <authorList>
            <person name="Corre E."/>
            <person name="Pelletier E."/>
            <person name="Niang G."/>
            <person name="Scheremetjew M."/>
            <person name="Finn R."/>
            <person name="Kale V."/>
            <person name="Holt S."/>
            <person name="Cochrane G."/>
            <person name="Meng A."/>
            <person name="Brown T."/>
            <person name="Cohen L."/>
        </authorList>
    </citation>
    <scope>NUCLEOTIDE SEQUENCE</scope>
    <source>
        <strain evidence="7">Pbaha01</strain>
    </source>
</reference>
<dbReference type="PANTHER" id="PTHR23048:SF0">
    <property type="entry name" value="CALMODULIN LIKE 3"/>
    <property type="match status" value="1"/>
</dbReference>
<dbReference type="SUPFAM" id="SSF47473">
    <property type="entry name" value="EF-hand"/>
    <property type="match status" value="1"/>
</dbReference>
<accession>A0A7S0AIB1</accession>
<gene>
    <name evidence="7" type="ORF">PBAH0796_LOCUS17045</name>
</gene>
<evidence type="ECO:0000256" key="2">
    <source>
        <dbReference type="ARBA" id="ARBA00020786"/>
    </source>
</evidence>
<dbReference type="GO" id="GO:0016460">
    <property type="term" value="C:myosin II complex"/>
    <property type="evidence" value="ECO:0007669"/>
    <property type="project" value="TreeGrafter"/>
</dbReference>
<comment type="similarity">
    <text evidence="1">Belongs to the centrin family.</text>
</comment>
<keyword evidence="3" id="KW-0479">Metal-binding</keyword>
<dbReference type="AlphaFoldDB" id="A0A7S0AIB1"/>
<dbReference type="PANTHER" id="PTHR23048">
    <property type="entry name" value="MYOSIN LIGHT CHAIN 1, 3"/>
    <property type="match status" value="1"/>
</dbReference>
<evidence type="ECO:0000259" key="6">
    <source>
        <dbReference type="PROSITE" id="PS50222"/>
    </source>
</evidence>
<organism evidence="7">
    <name type="scientific">Pyrodinium bahamense</name>
    <dbReference type="NCBI Taxonomy" id="73915"/>
    <lineage>
        <taxon>Eukaryota</taxon>
        <taxon>Sar</taxon>
        <taxon>Alveolata</taxon>
        <taxon>Dinophyceae</taxon>
        <taxon>Gonyaulacales</taxon>
        <taxon>Pyrocystaceae</taxon>
        <taxon>Pyrodinium</taxon>
    </lineage>
</organism>
<sequence length="163" mass="18445">MAVPEEAEIHEVFKLFDQEGSGIKIKEIGTVMRSLGLAAPEAQLREFVAEAAKKDSNHVQFSDFMGYVRRAQTMEADKSVDVAKEMQGMKNGIGHFFDKLSHKQIRENPPDMVKIADIKHLLSSVGEKMAEEEIEEMAREIRNSCRIQDGRVSFDDFVKMLQA</sequence>
<protein>
    <recommendedName>
        <fullName evidence="2">Calmodulin</fullName>
    </recommendedName>
</protein>
<dbReference type="PROSITE" id="PS50222">
    <property type="entry name" value="EF_HAND_2"/>
    <property type="match status" value="1"/>
</dbReference>
<keyword evidence="4" id="KW-0677">Repeat</keyword>
<feature type="domain" description="EF-hand" evidence="6">
    <location>
        <begin position="4"/>
        <end position="38"/>
    </location>
</feature>
<name>A0A7S0AIB1_9DINO</name>
<dbReference type="InterPro" id="IPR002048">
    <property type="entry name" value="EF_hand_dom"/>
</dbReference>